<name>A0ABX0QDM3_9BACT</name>
<dbReference type="Proteomes" id="UP000606008">
    <property type="component" value="Unassembled WGS sequence"/>
</dbReference>
<keyword evidence="2" id="KW-1185">Reference proteome</keyword>
<gene>
    <name evidence="1" type="ORF">F7231_04150</name>
</gene>
<dbReference type="RefSeq" id="WP_166690983.1">
    <property type="nucleotide sequence ID" value="NZ_WAEL01000001.1"/>
</dbReference>
<reference evidence="2" key="2">
    <citation type="submission" date="2023-07" db="EMBL/GenBank/DDBJ databases">
        <authorList>
            <person name="Jung D.-H."/>
        </authorList>
    </citation>
    <scope>NUCLEOTIDE SEQUENCE [LARGE SCALE GENOMIC DNA]</scope>
    <source>
        <strain evidence="2">JA-25</strain>
    </source>
</reference>
<evidence type="ECO:0000313" key="2">
    <source>
        <dbReference type="Proteomes" id="UP000606008"/>
    </source>
</evidence>
<protein>
    <submittedName>
        <fullName evidence="1">Uncharacterized protein</fullName>
    </submittedName>
</protein>
<proteinExistence type="predicted"/>
<organism evidence="1 2">
    <name type="scientific">Fibrivirga algicola</name>
    <dbReference type="NCBI Taxonomy" id="2950420"/>
    <lineage>
        <taxon>Bacteria</taxon>
        <taxon>Pseudomonadati</taxon>
        <taxon>Bacteroidota</taxon>
        <taxon>Cytophagia</taxon>
        <taxon>Cytophagales</taxon>
        <taxon>Spirosomataceae</taxon>
        <taxon>Fibrivirga</taxon>
    </lineage>
</organism>
<evidence type="ECO:0000313" key="1">
    <source>
        <dbReference type="EMBL" id="NID09351.1"/>
    </source>
</evidence>
<sequence length="142" mass="15960">MHKALRGPNMAISYLSQILCFGGVPLLWTSESDYPLHTVAFDRYTVSKWEKETVDGRPIHPLFEVGGQMRGIAPEPFTIDDYGGDSLTLGKYLLLYDVFNSTAGFECAVFKRPTAELSIYDLFLLIQFSGEWIGLKTKVVET</sequence>
<reference evidence="2" key="1">
    <citation type="submission" date="2019-09" db="EMBL/GenBank/DDBJ databases">
        <authorList>
            <person name="Jung D.-H."/>
        </authorList>
    </citation>
    <scope>NUCLEOTIDE SEQUENCE [LARGE SCALE GENOMIC DNA]</scope>
    <source>
        <strain evidence="2">JA-25</strain>
    </source>
</reference>
<accession>A0ABX0QDM3</accession>
<comment type="caution">
    <text evidence="1">The sequence shown here is derived from an EMBL/GenBank/DDBJ whole genome shotgun (WGS) entry which is preliminary data.</text>
</comment>
<dbReference type="EMBL" id="WAEL01000001">
    <property type="protein sequence ID" value="NID09351.1"/>
    <property type="molecule type" value="Genomic_DNA"/>
</dbReference>